<organism evidence="12 13">
    <name type="scientific">Microbacterium invictum</name>
    <dbReference type="NCBI Taxonomy" id="515415"/>
    <lineage>
        <taxon>Bacteria</taxon>
        <taxon>Bacillati</taxon>
        <taxon>Actinomycetota</taxon>
        <taxon>Actinomycetes</taxon>
        <taxon>Micrococcales</taxon>
        <taxon>Microbacteriaceae</taxon>
        <taxon>Microbacterium</taxon>
    </lineage>
</organism>
<evidence type="ECO:0000256" key="4">
    <source>
        <dbReference type="ARBA" id="ARBA00007637"/>
    </source>
</evidence>
<dbReference type="NCBIfam" id="TIGR01179">
    <property type="entry name" value="galE"/>
    <property type="match status" value="1"/>
</dbReference>
<dbReference type="RefSeq" id="WP_183499712.1">
    <property type="nucleotide sequence ID" value="NZ_BAABCO010000002.1"/>
</dbReference>
<evidence type="ECO:0000256" key="3">
    <source>
        <dbReference type="ARBA" id="ARBA00004947"/>
    </source>
</evidence>
<protein>
    <recommendedName>
        <fullName evidence="6 10">UDP-glucose 4-epimerase</fullName>
        <ecNumber evidence="5 10">5.1.3.2</ecNumber>
    </recommendedName>
</protein>
<evidence type="ECO:0000256" key="10">
    <source>
        <dbReference type="RuleBase" id="RU366046"/>
    </source>
</evidence>
<evidence type="ECO:0000256" key="1">
    <source>
        <dbReference type="ARBA" id="ARBA00000083"/>
    </source>
</evidence>
<comment type="similarity">
    <text evidence="4 10">Belongs to the NAD(P)-dependent epimerase/dehydratase family.</text>
</comment>
<dbReference type="Gene3D" id="3.90.25.10">
    <property type="entry name" value="UDP-galactose 4-epimerase, domain 1"/>
    <property type="match status" value="1"/>
</dbReference>
<evidence type="ECO:0000256" key="8">
    <source>
        <dbReference type="ARBA" id="ARBA00023144"/>
    </source>
</evidence>
<dbReference type="PANTHER" id="PTHR43725">
    <property type="entry name" value="UDP-GLUCOSE 4-EPIMERASE"/>
    <property type="match status" value="1"/>
</dbReference>
<dbReference type="InterPro" id="IPR036291">
    <property type="entry name" value="NAD(P)-bd_dom_sf"/>
</dbReference>
<dbReference type="GO" id="GO:0006012">
    <property type="term" value="P:galactose metabolic process"/>
    <property type="evidence" value="ECO:0007669"/>
    <property type="project" value="UniProtKB-KW"/>
</dbReference>
<dbReference type="SUPFAM" id="SSF51735">
    <property type="entry name" value="NAD(P)-binding Rossmann-fold domains"/>
    <property type="match status" value="1"/>
</dbReference>
<evidence type="ECO:0000256" key="6">
    <source>
        <dbReference type="ARBA" id="ARBA00018569"/>
    </source>
</evidence>
<comment type="subunit">
    <text evidence="10">Homodimer.</text>
</comment>
<dbReference type="CDD" id="cd05247">
    <property type="entry name" value="UDP_G4E_1_SDR_e"/>
    <property type="match status" value="1"/>
</dbReference>
<comment type="catalytic activity">
    <reaction evidence="1 10">
        <text>UDP-alpha-D-glucose = UDP-alpha-D-galactose</text>
        <dbReference type="Rhea" id="RHEA:22168"/>
        <dbReference type="ChEBI" id="CHEBI:58885"/>
        <dbReference type="ChEBI" id="CHEBI:66914"/>
        <dbReference type="EC" id="5.1.3.2"/>
    </reaction>
</comment>
<dbReference type="InterPro" id="IPR001509">
    <property type="entry name" value="Epimerase_deHydtase"/>
</dbReference>
<evidence type="ECO:0000256" key="5">
    <source>
        <dbReference type="ARBA" id="ARBA00013189"/>
    </source>
</evidence>
<reference evidence="12 13" key="1">
    <citation type="submission" date="2020-08" db="EMBL/GenBank/DDBJ databases">
        <title>Sequencing the genomes of 1000 actinobacteria strains.</title>
        <authorList>
            <person name="Klenk H.-P."/>
        </authorList>
    </citation>
    <scope>NUCLEOTIDE SEQUENCE [LARGE SCALE GENOMIC DNA]</scope>
    <source>
        <strain evidence="12 13">DSM 19600</strain>
    </source>
</reference>
<evidence type="ECO:0000256" key="9">
    <source>
        <dbReference type="ARBA" id="ARBA00023235"/>
    </source>
</evidence>
<sequence>MRVLLAGGAGYIGAHTALALVEAGHEVIVVDNLSNSSAEAIARVERLGSTSIPLLVADARDEPAVLEFTRANAPIDAIVNFAGLKSVGESVSDPVRYYEVNLGIALSLLNVMTAAGIRTLVFSSSATVYGVPSSLPLTETAPTGASVTNPYGRTKHMIEEILRDAVVAHPALRITALRYFNPVGAHGSGHIGEDPAGIPNNLMPYVARVASGSLEHVGIFGDDYETPDGTGLRDYIHVVDLAAGHVAALERAREGFAVYNLGIGVPVSVREVVAAFERAADRTIPQQVLPRRAGDVAASYCDPSKAEHELDWAASLTIDDACRDAWNWQRQNPTGYLPTRATFV</sequence>
<dbReference type="PANTHER" id="PTHR43725:SF47">
    <property type="entry name" value="UDP-GLUCOSE 4-EPIMERASE"/>
    <property type="match status" value="1"/>
</dbReference>
<dbReference type="EMBL" id="JACIFH010000001">
    <property type="protein sequence ID" value="MBB4140134.1"/>
    <property type="molecule type" value="Genomic_DNA"/>
</dbReference>
<dbReference type="AlphaFoldDB" id="A0AA40VMW8"/>
<keyword evidence="8" id="KW-0299">Galactose metabolism</keyword>
<keyword evidence="13" id="KW-1185">Reference proteome</keyword>
<evidence type="ECO:0000256" key="2">
    <source>
        <dbReference type="ARBA" id="ARBA00001911"/>
    </source>
</evidence>
<dbReference type="GO" id="GO:0005829">
    <property type="term" value="C:cytosol"/>
    <property type="evidence" value="ECO:0007669"/>
    <property type="project" value="TreeGrafter"/>
</dbReference>
<keyword evidence="10" id="KW-0119">Carbohydrate metabolism</keyword>
<dbReference type="PRINTS" id="PR01713">
    <property type="entry name" value="NUCEPIMERASE"/>
</dbReference>
<name>A0AA40VMW8_9MICO</name>
<evidence type="ECO:0000256" key="7">
    <source>
        <dbReference type="ARBA" id="ARBA00023027"/>
    </source>
</evidence>
<dbReference type="NCBIfam" id="NF007956">
    <property type="entry name" value="PRK10675.1"/>
    <property type="match status" value="1"/>
</dbReference>
<accession>A0AA40VMW8</accession>
<proteinExistence type="inferred from homology"/>
<evidence type="ECO:0000259" key="11">
    <source>
        <dbReference type="Pfam" id="PF01370"/>
    </source>
</evidence>
<dbReference type="InterPro" id="IPR005886">
    <property type="entry name" value="UDP_G4E"/>
</dbReference>
<keyword evidence="7 10" id="KW-0520">NAD</keyword>
<comment type="caution">
    <text evidence="12">The sequence shown here is derived from an EMBL/GenBank/DDBJ whole genome shotgun (WGS) entry which is preliminary data.</text>
</comment>
<comment type="pathway">
    <text evidence="3 10">Carbohydrate metabolism; galactose metabolism.</text>
</comment>
<dbReference type="EC" id="5.1.3.2" evidence="5 10"/>
<evidence type="ECO:0000313" key="12">
    <source>
        <dbReference type="EMBL" id="MBB4140134.1"/>
    </source>
</evidence>
<comment type="cofactor">
    <cofactor evidence="2 10">
        <name>NAD(+)</name>
        <dbReference type="ChEBI" id="CHEBI:57540"/>
    </cofactor>
</comment>
<dbReference type="GO" id="GO:0003978">
    <property type="term" value="F:UDP-glucose 4-epimerase activity"/>
    <property type="evidence" value="ECO:0007669"/>
    <property type="project" value="UniProtKB-UniRule"/>
</dbReference>
<gene>
    <name evidence="12" type="ORF">BKA10_001928</name>
</gene>
<evidence type="ECO:0000313" key="13">
    <source>
        <dbReference type="Proteomes" id="UP000549113"/>
    </source>
</evidence>
<feature type="domain" description="NAD-dependent epimerase/dehydratase" evidence="11">
    <location>
        <begin position="3"/>
        <end position="262"/>
    </location>
</feature>
<dbReference type="Pfam" id="PF01370">
    <property type="entry name" value="Epimerase"/>
    <property type="match status" value="1"/>
</dbReference>
<keyword evidence="9 10" id="KW-0413">Isomerase</keyword>
<dbReference type="Gene3D" id="3.40.50.720">
    <property type="entry name" value="NAD(P)-binding Rossmann-like Domain"/>
    <property type="match status" value="1"/>
</dbReference>
<dbReference type="Proteomes" id="UP000549113">
    <property type="component" value="Unassembled WGS sequence"/>
</dbReference>